<accession>A0A9D0ZFW5</accession>
<dbReference type="InterPro" id="IPR021338">
    <property type="entry name" value="DUF2953"/>
</dbReference>
<evidence type="ECO:0000313" key="2">
    <source>
        <dbReference type="Proteomes" id="UP000886787"/>
    </source>
</evidence>
<dbReference type="Proteomes" id="UP000886787">
    <property type="component" value="Unassembled WGS sequence"/>
</dbReference>
<reference evidence="1" key="1">
    <citation type="submission" date="2020-10" db="EMBL/GenBank/DDBJ databases">
        <authorList>
            <person name="Gilroy R."/>
        </authorList>
    </citation>
    <scope>NUCLEOTIDE SEQUENCE</scope>
    <source>
        <strain evidence="1">ChiSjej1B19-3389</strain>
    </source>
</reference>
<evidence type="ECO:0000313" key="1">
    <source>
        <dbReference type="EMBL" id="HIQ79887.1"/>
    </source>
</evidence>
<dbReference type="AlphaFoldDB" id="A0A9D0ZFW5"/>
<dbReference type="Pfam" id="PF11167">
    <property type="entry name" value="DUF2953"/>
    <property type="match status" value="1"/>
</dbReference>
<comment type="caution">
    <text evidence="1">The sequence shown here is derived from an EMBL/GenBank/DDBJ whole genome shotgun (WGS) entry which is preliminary data.</text>
</comment>
<sequence length="209" mass="23160">MVAVIIILAILLVLLGLLLLPVTWNAHFDTQLHLSVRYLCFCYTIAPPKQKKKKKTSPSAKAQKRAEDTGKDENAIKEIIRQTGLSGFLRLLKETAKAAGSVLKGLLRHTVLSCLNIDICVGGENAADTAVAYGYICAAVYPATGVITSAVKKYKKLQIDIHPDYDCKQTKIICRAQARISLLFFLGNLIKGAYKLFRRFIKVRRQGII</sequence>
<dbReference type="EMBL" id="DVFW01000007">
    <property type="protein sequence ID" value="HIQ79887.1"/>
    <property type="molecule type" value="Genomic_DNA"/>
</dbReference>
<name>A0A9D0ZFW5_9FIRM</name>
<reference evidence="1" key="2">
    <citation type="journal article" date="2021" name="PeerJ">
        <title>Extensive microbial diversity within the chicken gut microbiome revealed by metagenomics and culture.</title>
        <authorList>
            <person name="Gilroy R."/>
            <person name="Ravi A."/>
            <person name="Getino M."/>
            <person name="Pursley I."/>
            <person name="Horton D.L."/>
            <person name="Alikhan N.F."/>
            <person name="Baker D."/>
            <person name="Gharbi K."/>
            <person name="Hall N."/>
            <person name="Watson M."/>
            <person name="Adriaenssens E.M."/>
            <person name="Foster-Nyarko E."/>
            <person name="Jarju S."/>
            <person name="Secka A."/>
            <person name="Antonio M."/>
            <person name="Oren A."/>
            <person name="Chaudhuri R.R."/>
            <person name="La Ragione R."/>
            <person name="Hildebrand F."/>
            <person name="Pallen M.J."/>
        </authorList>
    </citation>
    <scope>NUCLEOTIDE SEQUENCE</scope>
    <source>
        <strain evidence="1">ChiSjej1B19-3389</strain>
    </source>
</reference>
<protein>
    <submittedName>
        <fullName evidence="1">DUF2953 domain-containing protein</fullName>
    </submittedName>
</protein>
<gene>
    <name evidence="1" type="ORF">IAD32_01220</name>
</gene>
<organism evidence="1 2">
    <name type="scientific">Candidatus Scatavimonas merdigallinarum</name>
    <dbReference type="NCBI Taxonomy" id="2840914"/>
    <lineage>
        <taxon>Bacteria</taxon>
        <taxon>Bacillati</taxon>
        <taxon>Bacillota</taxon>
        <taxon>Clostridia</taxon>
        <taxon>Eubacteriales</taxon>
        <taxon>Oscillospiraceae</taxon>
        <taxon>Oscillospiraceae incertae sedis</taxon>
        <taxon>Candidatus Scatavimonas</taxon>
    </lineage>
</organism>
<proteinExistence type="predicted"/>